<protein>
    <submittedName>
        <fullName evidence="1">HAD-IIA family hydrolase</fullName>
    </submittedName>
</protein>
<keyword evidence="1" id="KW-0378">Hydrolase</keyword>
<dbReference type="Pfam" id="PF13344">
    <property type="entry name" value="Hydrolase_6"/>
    <property type="match status" value="1"/>
</dbReference>
<dbReference type="Gene3D" id="3.40.50.1000">
    <property type="entry name" value="HAD superfamily/HAD-like"/>
    <property type="match status" value="2"/>
</dbReference>
<sequence length="328" mass="33370">MNLLDRYDAVLLDLDGTVYRGEHVIDAAPAAVEAAHRAGITVRFVTNNASRTPADVAGHLTDIGIPADAAEVSTSAQAAATVLAERLAGNDRGTVLVVGAPALEREVELAGLTSTRTASDDVVAVAQGLSRDTGWRDLAEACLAINAGALWVACNVDPTLPTERGQLPGNGSFVAALRTATGKEPVIAGKPAAPLMIEAIRTADAGNALAVGDRLDTDIEGAVAAGIDSLLVLTGVTTAAELLAADTRPTYLAADLAALTEPADRLAIGDQPDWSVDAGTITHLGTGEPDTTSLLRALAAQKPGTRFTAADDGARAALAHLGLDDELA</sequence>
<dbReference type="EMBL" id="JAFFZE010000026">
    <property type="protein sequence ID" value="MCT2587640.1"/>
    <property type="molecule type" value="Genomic_DNA"/>
</dbReference>
<dbReference type="Pfam" id="PF13242">
    <property type="entry name" value="Hydrolase_like"/>
    <property type="match status" value="1"/>
</dbReference>
<dbReference type="NCBIfam" id="TIGR01460">
    <property type="entry name" value="HAD-SF-IIA"/>
    <property type="match status" value="1"/>
</dbReference>
<dbReference type="PANTHER" id="PTHR19288:SF95">
    <property type="entry name" value="D-GLYCEROL 3-PHOSPHATE PHOSPHATASE"/>
    <property type="match status" value="1"/>
</dbReference>
<dbReference type="SUPFAM" id="SSF56784">
    <property type="entry name" value="HAD-like"/>
    <property type="match status" value="1"/>
</dbReference>
<dbReference type="RefSeq" id="WP_260195548.1">
    <property type="nucleotide sequence ID" value="NZ_JAFFZE010000026.1"/>
</dbReference>
<keyword evidence="2" id="KW-1185">Reference proteome</keyword>
<dbReference type="InterPro" id="IPR023214">
    <property type="entry name" value="HAD_sf"/>
</dbReference>
<dbReference type="PANTHER" id="PTHR19288">
    <property type="entry name" value="4-NITROPHENYLPHOSPHATASE-RELATED"/>
    <property type="match status" value="1"/>
</dbReference>
<accession>A0ABT2JIC7</accession>
<name>A0ABT2JIC7_9PSEU</name>
<dbReference type="InterPro" id="IPR036412">
    <property type="entry name" value="HAD-like_sf"/>
</dbReference>
<organism evidence="1 2">
    <name type="scientific">Actinophytocola gossypii</name>
    <dbReference type="NCBI Taxonomy" id="2812003"/>
    <lineage>
        <taxon>Bacteria</taxon>
        <taxon>Bacillati</taxon>
        <taxon>Actinomycetota</taxon>
        <taxon>Actinomycetes</taxon>
        <taxon>Pseudonocardiales</taxon>
        <taxon>Pseudonocardiaceae</taxon>
    </lineage>
</organism>
<dbReference type="Proteomes" id="UP001156441">
    <property type="component" value="Unassembled WGS sequence"/>
</dbReference>
<reference evidence="1 2" key="1">
    <citation type="submission" date="2021-02" db="EMBL/GenBank/DDBJ databases">
        <title>Actinophytocola xerophila sp. nov., isolated from soil of cotton cropping field.</title>
        <authorList>
            <person name="Huang R."/>
            <person name="Chen X."/>
            <person name="Ge X."/>
            <person name="Liu W."/>
        </authorList>
    </citation>
    <scope>NUCLEOTIDE SEQUENCE [LARGE SCALE GENOMIC DNA]</scope>
    <source>
        <strain evidence="1 2">S1-96</strain>
    </source>
</reference>
<evidence type="ECO:0000313" key="2">
    <source>
        <dbReference type="Proteomes" id="UP001156441"/>
    </source>
</evidence>
<dbReference type="InterPro" id="IPR006357">
    <property type="entry name" value="HAD-SF_hydro_IIA"/>
</dbReference>
<proteinExistence type="predicted"/>
<dbReference type="GO" id="GO:0016787">
    <property type="term" value="F:hydrolase activity"/>
    <property type="evidence" value="ECO:0007669"/>
    <property type="project" value="UniProtKB-KW"/>
</dbReference>
<comment type="caution">
    <text evidence="1">The sequence shown here is derived from an EMBL/GenBank/DDBJ whole genome shotgun (WGS) entry which is preliminary data.</text>
</comment>
<evidence type="ECO:0000313" key="1">
    <source>
        <dbReference type="EMBL" id="MCT2587640.1"/>
    </source>
</evidence>
<gene>
    <name evidence="1" type="ORF">JT362_31420</name>
</gene>